<dbReference type="Gene3D" id="3.90.105.10">
    <property type="entry name" value="Molybdopterin biosynthesis moea protein, domain 2"/>
    <property type="match status" value="1"/>
</dbReference>
<dbReference type="RefSeq" id="WP_306704441.1">
    <property type="nucleotide sequence ID" value="NZ_JAUJFI010000021.1"/>
</dbReference>
<dbReference type="InterPro" id="IPR038987">
    <property type="entry name" value="MoeA-like"/>
</dbReference>
<dbReference type="NCBIfam" id="NF045515">
    <property type="entry name" value="Glp_gephyrin"/>
    <property type="match status" value="1"/>
</dbReference>
<dbReference type="InterPro" id="IPR001453">
    <property type="entry name" value="MoaB/Mog_dom"/>
</dbReference>
<dbReference type="Gene3D" id="3.40.980.10">
    <property type="entry name" value="MoaB/Mog-like domain"/>
    <property type="match status" value="1"/>
</dbReference>
<dbReference type="CDD" id="cd00887">
    <property type="entry name" value="MoeA"/>
    <property type="match status" value="1"/>
</dbReference>
<keyword evidence="6" id="KW-0808">Transferase</keyword>
<dbReference type="NCBIfam" id="TIGR00177">
    <property type="entry name" value="molyb_syn"/>
    <property type="match status" value="1"/>
</dbReference>
<dbReference type="InterPro" id="IPR008284">
    <property type="entry name" value="MoCF_biosynth_CS"/>
</dbReference>
<gene>
    <name evidence="8" type="ORF">QSG27_06675</name>
</gene>
<dbReference type="SUPFAM" id="SSF63882">
    <property type="entry name" value="MoeA N-terminal region -like"/>
    <property type="match status" value="1"/>
</dbReference>
<comment type="catalytic activity">
    <reaction evidence="5">
        <text>adenylyl-molybdopterin + molybdate = Mo-molybdopterin + AMP + H(+)</text>
        <dbReference type="Rhea" id="RHEA:35047"/>
        <dbReference type="ChEBI" id="CHEBI:15378"/>
        <dbReference type="ChEBI" id="CHEBI:36264"/>
        <dbReference type="ChEBI" id="CHEBI:62727"/>
        <dbReference type="ChEBI" id="CHEBI:71302"/>
        <dbReference type="ChEBI" id="CHEBI:456215"/>
        <dbReference type="EC" id="2.10.1.1"/>
    </reaction>
</comment>
<dbReference type="PROSITE" id="PS01079">
    <property type="entry name" value="MOCF_BIOSYNTHESIS_2"/>
    <property type="match status" value="1"/>
</dbReference>
<dbReference type="Proteomes" id="UP001227317">
    <property type="component" value="Unassembled WGS sequence"/>
</dbReference>
<dbReference type="InterPro" id="IPR036135">
    <property type="entry name" value="MoeA_linker/N_sf"/>
</dbReference>
<proteinExistence type="inferred from homology"/>
<protein>
    <recommendedName>
        <fullName evidence="6">Molybdopterin molybdenumtransferase</fullName>
        <ecNumber evidence="6">2.10.1.1</ecNumber>
    </recommendedName>
</protein>
<keyword evidence="6" id="KW-0460">Magnesium</keyword>
<evidence type="ECO:0000313" key="9">
    <source>
        <dbReference type="Proteomes" id="UP001227317"/>
    </source>
</evidence>
<name>A0ABU0WDV3_9PROT</name>
<feature type="domain" description="MoaB/Mog" evidence="7">
    <location>
        <begin position="195"/>
        <end position="336"/>
    </location>
</feature>
<reference evidence="8 9" key="1">
    <citation type="submission" date="2023-06" db="EMBL/GenBank/DDBJ databases">
        <title>Azospirillum isscasensis sp.nov, a bacterium isolated from rhizosphere soil of rice.</title>
        <authorList>
            <person name="Wang H."/>
        </authorList>
    </citation>
    <scope>NUCLEOTIDE SEQUENCE [LARGE SCALE GENOMIC DNA]</scope>
    <source>
        <strain evidence="8 9">C340-1</strain>
    </source>
</reference>
<evidence type="ECO:0000256" key="5">
    <source>
        <dbReference type="ARBA" id="ARBA00047317"/>
    </source>
</evidence>
<dbReference type="EMBL" id="JAUJFI010000021">
    <property type="protein sequence ID" value="MDQ2102375.1"/>
    <property type="molecule type" value="Genomic_DNA"/>
</dbReference>
<comment type="cofactor">
    <cofactor evidence="6">
        <name>Mg(2+)</name>
        <dbReference type="ChEBI" id="CHEBI:18420"/>
    </cofactor>
</comment>
<evidence type="ECO:0000259" key="7">
    <source>
        <dbReference type="SMART" id="SM00852"/>
    </source>
</evidence>
<evidence type="ECO:0000313" key="8">
    <source>
        <dbReference type="EMBL" id="MDQ2102375.1"/>
    </source>
</evidence>
<comment type="function">
    <text evidence="1 6">Catalyzes the insertion of molybdate into adenylated molybdopterin with the concomitant release of AMP.</text>
</comment>
<dbReference type="Pfam" id="PF03453">
    <property type="entry name" value="MoeA_N"/>
    <property type="match status" value="1"/>
</dbReference>
<dbReference type="PANTHER" id="PTHR10192">
    <property type="entry name" value="MOLYBDOPTERIN BIOSYNTHESIS PROTEIN"/>
    <property type="match status" value="1"/>
</dbReference>
<evidence type="ECO:0000256" key="6">
    <source>
        <dbReference type="RuleBase" id="RU365090"/>
    </source>
</evidence>
<comment type="similarity">
    <text evidence="3 6">Belongs to the MoeA family.</text>
</comment>
<dbReference type="EC" id="2.10.1.1" evidence="6"/>
<comment type="pathway">
    <text evidence="2 6">Cofactor biosynthesis; molybdopterin biosynthesis.</text>
</comment>
<dbReference type="InterPro" id="IPR036688">
    <property type="entry name" value="MoeA_C_domain_IV_sf"/>
</dbReference>
<dbReference type="Pfam" id="PF00994">
    <property type="entry name" value="MoCF_biosynth"/>
    <property type="match status" value="1"/>
</dbReference>
<evidence type="ECO:0000256" key="2">
    <source>
        <dbReference type="ARBA" id="ARBA00005046"/>
    </source>
</evidence>
<sequence>MAQLSDDCFAFGGGMMAVDRALELLAGRLHPVTETRGIGLADALGRVLAEDVVAPFNVPPHDNSAVDGYAVFFDDLTPDAATVLPVTARVAAGHALDRPGRRGEAVRIFTGAPMPAGFDTVLMQEDCKAEGGAEGGTVAIPPGIRRGANRRRAGEDMAQGSTVLTAGRRLRAEDIGLLASLGRREVAVRTTLRVAVFSTGDEVREPGVPLEAGCIYDANRFALVALLRQLGCAVTDLGILPDRLDAIRGALADAAEGHDVLITSGGMSTGEEDHVKAAVEALGGLHFWRLAIKPGRPVALGTVKGAGGGAVFVGLPGNPVAVMVTFLRIARPILLRLMGAAEEAPALFPLRAGFTYKKKAGRREYVRATLARAADGVLTAVKHPRDGAGILSSMVESDGLVELPEEVTRIEPGMIVEFLPFSEVR</sequence>
<evidence type="ECO:0000256" key="3">
    <source>
        <dbReference type="ARBA" id="ARBA00010763"/>
    </source>
</evidence>
<keyword evidence="6" id="KW-0500">Molybdenum</keyword>
<dbReference type="PANTHER" id="PTHR10192:SF5">
    <property type="entry name" value="GEPHYRIN"/>
    <property type="match status" value="1"/>
</dbReference>
<comment type="caution">
    <text evidence="8">The sequence shown here is derived from an EMBL/GenBank/DDBJ whole genome shotgun (WGS) entry which is preliminary data.</text>
</comment>
<dbReference type="InterPro" id="IPR005110">
    <property type="entry name" value="MoeA_linker/N"/>
</dbReference>
<evidence type="ECO:0000256" key="4">
    <source>
        <dbReference type="ARBA" id="ARBA00023150"/>
    </source>
</evidence>
<organism evidence="8 9">
    <name type="scientific">Azospirillum isscasi</name>
    <dbReference type="NCBI Taxonomy" id="3053926"/>
    <lineage>
        <taxon>Bacteria</taxon>
        <taxon>Pseudomonadati</taxon>
        <taxon>Pseudomonadota</taxon>
        <taxon>Alphaproteobacteria</taxon>
        <taxon>Rhodospirillales</taxon>
        <taxon>Azospirillaceae</taxon>
        <taxon>Azospirillum</taxon>
    </lineage>
</organism>
<keyword evidence="9" id="KW-1185">Reference proteome</keyword>
<dbReference type="SMART" id="SM00852">
    <property type="entry name" value="MoCF_biosynth"/>
    <property type="match status" value="1"/>
</dbReference>
<accession>A0ABU0WDV3</accession>
<evidence type="ECO:0000256" key="1">
    <source>
        <dbReference type="ARBA" id="ARBA00002901"/>
    </source>
</evidence>
<dbReference type="Pfam" id="PF03454">
    <property type="entry name" value="MoeA_C"/>
    <property type="match status" value="1"/>
</dbReference>
<dbReference type="SUPFAM" id="SSF53218">
    <property type="entry name" value="Molybdenum cofactor biosynthesis proteins"/>
    <property type="match status" value="1"/>
</dbReference>
<dbReference type="SUPFAM" id="SSF63867">
    <property type="entry name" value="MoeA C-terminal domain-like"/>
    <property type="match status" value="1"/>
</dbReference>
<keyword evidence="6" id="KW-0479">Metal-binding</keyword>
<keyword evidence="4 6" id="KW-0501">Molybdenum cofactor biosynthesis</keyword>
<dbReference type="Gene3D" id="2.170.190.11">
    <property type="entry name" value="Molybdopterin biosynthesis moea protein, domain 3"/>
    <property type="match status" value="1"/>
</dbReference>
<dbReference type="InterPro" id="IPR005111">
    <property type="entry name" value="MoeA_C_domain_IV"/>
</dbReference>
<dbReference type="InterPro" id="IPR036425">
    <property type="entry name" value="MoaB/Mog-like_dom_sf"/>
</dbReference>
<dbReference type="Gene3D" id="2.40.340.10">
    <property type="entry name" value="MoeA, C-terminal, domain IV"/>
    <property type="match status" value="1"/>
</dbReference>